<organism evidence="1 2">
    <name type="scientific">Hebeloma cylindrosporum</name>
    <dbReference type="NCBI Taxonomy" id="76867"/>
    <lineage>
        <taxon>Eukaryota</taxon>
        <taxon>Fungi</taxon>
        <taxon>Dikarya</taxon>
        <taxon>Basidiomycota</taxon>
        <taxon>Agaricomycotina</taxon>
        <taxon>Agaricomycetes</taxon>
        <taxon>Agaricomycetidae</taxon>
        <taxon>Agaricales</taxon>
        <taxon>Agaricineae</taxon>
        <taxon>Hymenogastraceae</taxon>
        <taxon>Hebeloma</taxon>
    </lineage>
</organism>
<accession>A0A0C2Y917</accession>
<protein>
    <submittedName>
        <fullName evidence="1">Uncharacterized protein</fullName>
    </submittedName>
</protein>
<keyword evidence="2" id="KW-1185">Reference proteome</keyword>
<reference evidence="1 2" key="1">
    <citation type="submission" date="2014-04" db="EMBL/GenBank/DDBJ databases">
        <authorList>
            <consortium name="DOE Joint Genome Institute"/>
            <person name="Kuo A."/>
            <person name="Gay G."/>
            <person name="Dore J."/>
            <person name="Kohler A."/>
            <person name="Nagy L.G."/>
            <person name="Floudas D."/>
            <person name="Copeland A."/>
            <person name="Barry K.W."/>
            <person name="Cichocki N."/>
            <person name="Veneault-Fourrey C."/>
            <person name="LaButti K."/>
            <person name="Lindquist E.A."/>
            <person name="Lipzen A."/>
            <person name="Lundell T."/>
            <person name="Morin E."/>
            <person name="Murat C."/>
            <person name="Sun H."/>
            <person name="Tunlid A."/>
            <person name="Henrissat B."/>
            <person name="Grigoriev I.V."/>
            <person name="Hibbett D.S."/>
            <person name="Martin F."/>
            <person name="Nordberg H.P."/>
            <person name="Cantor M.N."/>
            <person name="Hua S.X."/>
        </authorList>
    </citation>
    <scope>NUCLEOTIDE SEQUENCE [LARGE SCALE GENOMIC DNA]</scope>
    <source>
        <strain evidence="2">h7</strain>
    </source>
</reference>
<proteinExistence type="predicted"/>
<sequence length="170" mass="19307">MWRGPIRVRRDKNNVPIFGNQDVQDFGCVVIKTNANPDIPPMLSVSGGATPKECAQFEITTEEGQYQFKELYVFHSFLTVRAFSSSPPFYRTTGKLMARHGHWFYVDGEPGTKAANTIFLVRSYVDNWNGVTREAVLVPYDLQSREIHAQYMSGDLNVKNSGFKMYVNLA</sequence>
<dbReference type="AlphaFoldDB" id="A0A0C2Y917"/>
<gene>
    <name evidence="1" type="ORF">M413DRAFT_257047</name>
</gene>
<dbReference type="EMBL" id="KN831796">
    <property type="protein sequence ID" value="KIM37527.1"/>
    <property type="molecule type" value="Genomic_DNA"/>
</dbReference>
<dbReference type="Proteomes" id="UP000053424">
    <property type="component" value="Unassembled WGS sequence"/>
</dbReference>
<reference evidence="2" key="2">
    <citation type="submission" date="2015-01" db="EMBL/GenBank/DDBJ databases">
        <title>Evolutionary Origins and Diversification of the Mycorrhizal Mutualists.</title>
        <authorList>
            <consortium name="DOE Joint Genome Institute"/>
            <consortium name="Mycorrhizal Genomics Consortium"/>
            <person name="Kohler A."/>
            <person name="Kuo A."/>
            <person name="Nagy L.G."/>
            <person name="Floudas D."/>
            <person name="Copeland A."/>
            <person name="Barry K.W."/>
            <person name="Cichocki N."/>
            <person name="Veneault-Fourrey C."/>
            <person name="LaButti K."/>
            <person name="Lindquist E.A."/>
            <person name="Lipzen A."/>
            <person name="Lundell T."/>
            <person name="Morin E."/>
            <person name="Murat C."/>
            <person name="Riley R."/>
            <person name="Ohm R."/>
            <person name="Sun H."/>
            <person name="Tunlid A."/>
            <person name="Henrissat B."/>
            <person name="Grigoriev I.V."/>
            <person name="Hibbett D.S."/>
            <person name="Martin F."/>
        </authorList>
    </citation>
    <scope>NUCLEOTIDE SEQUENCE [LARGE SCALE GENOMIC DNA]</scope>
    <source>
        <strain evidence="2">h7</strain>
    </source>
</reference>
<name>A0A0C2Y917_HEBCY</name>
<evidence type="ECO:0000313" key="1">
    <source>
        <dbReference type="EMBL" id="KIM37527.1"/>
    </source>
</evidence>
<evidence type="ECO:0000313" key="2">
    <source>
        <dbReference type="Proteomes" id="UP000053424"/>
    </source>
</evidence>
<dbReference type="HOGENOM" id="CLU_133940_0_0_1"/>